<evidence type="ECO:0000313" key="4">
    <source>
        <dbReference type="Proteomes" id="UP000479756"/>
    </source>
</evidence>
<comment type="caution">
    <text evidence="3">The sequence shown here is derived from an EMBL/GenBank/DDBJ whole genome shotgun (WGS) entry which is preliminary data.</text>
</comment>
<sequence length="163" mass="16296">MSASRPTMATLAGAVVGGVLLAAALTGCAGHPATAVSGEIATGRLTVGQCVDDRHTAGTLATVPVVPCSAAHDSEVFDVFALPDGAFPGDAEVTHRAITGCSAAFTTFTGVAPASTVTLDFSWFFPTAASWKRGDRGIQCLVFSVGSGGGPTRTIGTLQNAGR</sequence>
<accession>A0A7C9PLY3</accession>
<reference evidence="3 4" key="1">
    <citation type="journal article" date="2014" name="Int. J. Syst. Evol. Microbiol.">
        <title>Description of Galbitalea soli gen. nov., sp. nov., and Frondihabitans sucicola sp. nov.</title>
        <authorList>
            <person name="Kim S.J."/>
            <person name="Lim J.M."/>
            <person name="Ahn J.H."/>
            <person name="Weon H.Y."/>
            <person name="Hamada M."/>
            <person name="Suzuki K."/>
            <person name="Ahn T.Y."/>
            <person name="Kwon S.W."/>
        </authorList>
    </citation>
    <scope>NUCLEOTIDE SEQUENCE [LARGE SCALE GENOMIC DNA]</scope>
    <source>
        <strain evidence="3 4">NBRC 108727</strain>
    </source>
</reference>
<feature type="domain" description="Septum formation-related" evidence="2">
    <location>
        <begin position="46"/>
        <end position="140"/>
    </location>
</feature>
<name>A0A7C9PLY3_9MICO</name>
<dbReference type="Pfam" id="PF13845">
    <property type="entry name" value="Septum_form"/>
    <property type="match status" value="1"/>
</dbReference>
<evidence type="ECO:0000259" key="2">
    <source>
        <dbReference type="Pfam" id="PF13845"/>
    </source>
</evidence>
<proteinExistence type="predicted"/>
<dbReference type="PROSITE" id="PS51257">
    <property type="entry name" value="PROKAR_LIPOPROTEIN"/>
    <property type="match status" value="1"/>
</dbReference>
<dbReference type="RefSeq" id="WP_163472168.1">
    <property type="nucleotide sequence ID" value="NZ_JAAGWZ010000001.1"/>
</dbReference>
<dbReference type="Proteomes" id="UP000479756">
    <property type="component" value="Unassembled WGS sequence"/>
</dbReference>
<keyword evidence="4" id="KW-1185">Reference proteome</keyword>
<dbReference type="InterPro" id="IPR026004">
    <property type="entry name" value="Septum_form"/>
</dbReference>
<gene>
    <name evidence="3" type="ORF">G3T37_04055</name>
</gene>
<feature type="signal peptide" evidence="1">
    <location>
        <begin position="1"/>
        <end position="29"/>
    </location>
</feature>
<organism evidence="3 4">
    <name type="scientific">Galbitalea soli</name>
    <dbReference type="NCBI Taxonomy" id="1268042"/>
    <lineage>
        <taxon>Bacteria</taxon>
        <taxon>Bacillati</taxon>
        <taxon>Actinomycetota</taxon>
        <taxon>Actinomycetes</taxon>
        <taxon>Micrococcales</taxon>
        <taxon>Microbacteriaceae</taxon>
        <taxon>Galbitalea</taxon>
    </lineage>
</organism>
<dbReference type="AlphaFoldDB" id="A0A7C9PLY3"/>
<feature type="chain" id="PRO_5039519860" description="Septum formation-related domain-containing protein" evidence="1">
    <location>
        <begin position="30"/>
        <end position="163"/>
    </location>
</feature>
<evidence type="ECO:0000256" key="1">
    <source>
        <dbReference type="SAM" id="SignalP"/>
    </source>
</evidence>
<keyword evidence="1" id="KW-0732">Signal</keyword>
<evidence type="ECO:0000313" key="3">
    <source>
        <dbReference type="EMBL" id="NEM90525.1"/>
    </source>
</evidence>
<dbReference type="EMBL" id="JAAGWZ010000001">
    <property type="protein sequence ID" value="NEM90525.1"/>
    <property type="molecule type" value="Genomic_DNA"/>
</dbReference>
<protein>
    <recommendedName>
        <fullName evidence="2">Septum formation-related domain-containing protein</fullName>
    </recommendedName>
</protein>